<proteinExistence type="predicted"/>
<gene>
    <name evidence="1" type="ORF">OCV63_10205</name>
</gene>
<dbReference type="Proteomes" id="UP001652461">
    <property type="component" value="Unassembled WGS sequence"/>
</dbReference>
<protein>
    <submittedName>
        <fullName evidence="1">Uncharacterized protein</fullName>
    </submittedName>
</protein>
<comment type="caution">
    <text evidence="1">The sequence shown here is derived from an EMBL/GenBank/DDBJ whole genome shotgun (WGS) entry which is preliminary data.</text>
</comment>
<sequence>MAGKTITYNSLMEMARRYQVDENELFIAAAKQFMIQRNVICKIEKQIKEDGGLVSSKEYVKGRENICAHPLVRELPKHADSANKTMAVMLDIIKTFGKEPVPKGKLQELLADE</sequence>
<reference evidence="1 2" key="1">
    <citation type="journal article" date="2021" name="ISME Commun">
        <title>Automated analysis of genomic sequences facilitates high-throughput and comprehensive description of bacteria.</title>
        <authorList>
            <person name="Hitch T.C.A."/>
        </authorList>
    </citation>
    <scope>NUCLEOTIDE SEQUENCE [LARGE SCALE GENOMIC DNA]</scope>
    <source>
        <strain evidence="1 2">Sanger_04</strain>
    </source>
</reference>
<evidence type="ECO:0000313" key="2">
    <source>
        <dbReference type="Proteomes" id="UP001652461"/>
    </source>
</evidence>
<keyword evidence="2" id="KW-1185">Reference proteome</keyword>
<name>A0ABT2RYB9_9FIRM</name>
<accession>A0ABT2RYB9</accession>
<dbReference type="RefSeq" id="WP_158363722.1">
    <property type="nucleotide sequence ID" value="NZ_JAOQKC010000012.1"/>
</dbReference>
<organism evidence="1 2">
    <name type="scientific">Laedolimicola ammoniilytica</name>
    <dbReference type="NCBI Taxonomy" id="2981771"/>
    <lineage>
        <taxon>Bacteria</taxon>
        <taxon>Bacillati</taxon>
        <taxon>Bacillota</taxon>
        <taxon>Clostridia</taxon>
        <taxon>Lachnospirales</taxon>
        <taxon>Lachnospiraceae</taxon>
        <taxon>Laedolimicola</taxon>
    </lineage>
</organism>
<evidence type="ECO:0000313" key="1">
    <source>
        <dbReference type="EMBL" id="MCU6697268.1"/>
    </source>
</evidence>
<dbReference type="EMBL" id="JAOQKC010000012">
    <property type="protein sequence ID" value="MCU6697268.1"/>
    <property type="molecule type" value="Genomic_DNA"/>
</dbReference>